<evidence type="ECO:0000256" key="1">
    <source>
        <dbReference type="SAM" id="Coils"/>
    </source>
</evidence>
<name>A0ABQ0C4M0_9PROT</name>
<gene>
    <name evidence="4" type="ORF">SIID45300_00131</name>
</gene>
<dbReference type="RefSeq" id="WP_420903546.1">
    <property type="nucleotide sequence ID" value="NZ_BAAFGK010000001.1"/>
</dbReference>
<proteinExistence type="predicted"/>
<keyword evidence="5" id="KW-1185">Reference proteome</keyword>
<feature type="transmembrane region" description="Helical" evidence="3">
    <location>
        <begin position="6"/>
        <end position="29"/>
    </location>
</feature>
<feature type="region of interest" description="Disordered" evidence="2">
    <location>
        <begin position="32"/>
        <end position="87"/>
    </location>
</feature>
<comment type="caution">
    <text evidence="4">The sequence shown here is derived from an EMBL/GenBank/DDBJ whole genome shotgun (WGS) entry which is preliminary data.</text>
</comment>
<evidence type="ECO:0000313" key="5">
    <source>
        <dbReference type="Proteomes" id="UP001628193"/>
    </source>
</evidence>
<feature type="compositionally biased region" description="Basic and acidic residues" evidence="2">
    <location>
        <begin position="41"/>
        <end position="50"/>
    </location>
</feature>
<sequence length="277" mass="29964">MKALSLGMPLLVLDLLVGMLFFVLILVTVQPQPRPAEPPEAETRRLRAENTELSARLLAQEGNVQGRDAPSAGRDGGKPLPPSAAAEASSLTLLRAEVADLTARNETLRRALEAREAGKTAPVDRKGDASHTDVQPDGKTVEKGENKESLLAGREARIKQLQTEVFRLFTLVEESSREAGEARQARVTLEAQLKQREARLTELNQEIESLSARTPGLVQSQAYFNQPATPPEPATAPSPEITTLLPKPGGAPSTDSSRPPARRFDRTAPRPPAMNQP</sequence>
<feature type="region of interest" description="Disordered" evidence="2">
    <location>
        <begin position="220"/>
        <end position="277"/>
    </location>
</feature>
<dbReference type="EMBL" id="BAAFGK010000001">
    <property type="protein sequence ID" value="GAB0055834.1"/>
    <property type="molecule type" value="Genomic_DNA"/>
</dbReference>
<reference evidence="4 5" key="1">
    <citation type="submission" date="2024-09" db="EMBL/GenBank/DDBJ databases">
        <title>Draft genome sequence of Candidatus Magnetaquicoccaceae bacterium FCR-1.</title>
        <authorList>
            <person name="Shimoshige H."/>
            <person name="Shimamura S."/>
            <person name="Taoka A."/>
            <person name="Kobayashi H."/>
            <person name="Maekawa T."/>
        </authorList>
    </citation>
    <scope>NUCLEOTIDE SEQUENCE [LARGE SCALE GENOMIC DNA]</scope>
    <source>
        <strain evidence="4 5">FCR-1</strain>
    </source>
</reference>
<keyword evidence="3" id="KW-1133">Transmembrane helix</keyword>
<organism evidence="4 5">
    <name type="scientific">Candidatus Magnetaquiglobus chichijimensis</name>
    <dbReference type="NCBI Taxonomy" id="3141448"/>
    <lineage>
        <taxon>Bacteria</taxon>
        <taxon>Pseudomonadati</taxon>
        <taxon>Pseudomonadota</taxon>
        <taxon>Magnetococcia</taxon>
        <taxon>Magnetococcales</taxon>
        <taxon>Candidatus Magnetaquicoccaceae</taxon>
        <taxon>Candidatus Magnetaquiglobus</taxon>
    </lineage>
</organism>
<feature type="coiled-coil region" evidence="1">
    <location>
        <begin position="172"/>
        <end position="213"/>
    </location>
</feature>
<keyword evidence="3" id="KW-0812">Transmembrane</keyword>
<accession>A0ABQ0C4M0</accession>
<keyword evidence="3" id="KW-0472">Membrane</keyword>
<feature type="region of interest" description="Disordered" evidence="2">
    <location>
        <begin position="113"/>
        <end position="148"/>
    </location>
</feature>
<evidence type="ECO:0000313" key="4">
    <source>
        <dbReference type="EMBL" id="GAB0055834.1"/>
    </source>
</evidence>
<dbReference type="Proteomes" id="UP001628193">
    <property type="component" value="Unassembled WGS sequence"/>
</dbReference>
<protein>
    <submittedName>
        <fullName evidence="4">Uncharacterized protein</fullName>
    </submittedName>
</protein>
<keyword evidence="1" id="KW-0175">Coiled coil</keyword>
<evidence type="ECO:0000256" key="3">
    <source>
        <dbReference type="SAM" id="Phobius"/>
    </source>
</evidence>
<evidence type="ECO:0000256" key="2">
    <source>
        <dbReference type="SAM" id="MobiDB-lite"/>
    </source>
</evidence>